<dbReference type="AlphaFoldDB" id="A0A7G1IQI5"/>
<evidence type="ECO:0000313" key="2">
    <source>
        <dbReference type="EMBL" id="BCI92624.1"/>
    </source>
</evidence>
<keyword evidence="1" id="KW-0812">Transmembrane</keyword>
<gene>
    <name evidence="2" type="ORF">NIIDMKKI_78300</name>
</gene>
<keyword evidence="1" id="KW-1133">Transmembrane helix</keyword>
<evidence type="ECO:0000313" key="3">
    <source>
        <dbReference type="Proteomes" id="UP000516380"/>
    </source>
</evidence>
<dbReference type="Proteomes" id="UP000516380">
    <property type="component" value="Chromosome"/>
</dbReference>
<keyword evidence="3" id="KW-1185">Reference proteome</keyword>
<sequence>MRYLPFIPLCAVWLATLRAGACLEPAARSGAAGTQRYTMEVDMRGLSVLLRLLCVAVLSIGLGGVTAAAGSSGTAKAAPTRP</sequence>
<name>A0A7G1IQI5_MYCKA</name>
<organism evidence="2 3">
    <name type="scientific">Mycobacterium kansasii</name>
    <dbReference type="NCBI Taxonomy" id="1768"/>
    <lineage>
        <taxon>Bacteria</taxon>
        <taxon>Bacillati</taxon>
        <taxon>Actinomycetota</taxon>
        <taxon>Actinomycetes</taxon>
        <taxon>Mycobacteriales</taxon>
        <taxon>Mycobacteriaceae</taxon>
        <taxon>Mycobacterium</taxon>
    </lineage>
</organism>
<accession>A0A7G1IQI5</accession>
<reference evidence="2 3" key="1">
    <citation type="submission" date="2020-07" db="EMBL/GenBank/DDBJ databases">
        <title>Mycobacterium kansasii (former subtype) with zoonotic potential isolated from diseased indoor pet cat, Japan.</title>
        <authorList>
            <person name="Fukano H."/>
            <person name="Terazono T."/>
            <person name="Hoshino Y."/>
        </authorList>
    </citation>
    <scope>NUCLEOTIDE SEQUENCE [LARGE SCALE GENOMIC DNA]</scope>
    <source>
        <strain evidence="2 3">Kuro-I</strain>
    </source>
</reference>
<dbReference type="EMBL" id="AP023343">
    <property type="protein sequence ID" value="BCI92624.1"/>
    <property type="molecule type" value="Genomic_DNA"/>
</dbReference>
<protein>
    <submittedName>
        <fullName evidence="2">Uncharacterized protein</fullName>
    </submittedName>
</protein>
<keyword evidence="1" id="KW-0472">Membrane</keyword>
<evidence type="ECO:0000256" key="1">
    <source>
        <dbReference type="SAM" id="Phobius"/>
    </source>
</evidence>
<feature type="transmembrane region" description="Helical" evidence="1">
    <location>
        <begin position="46"/>
        <end position="69"/>
    </location>
</feature>
<proteinExistence type="predicted"/>